<feature type="signal peptide" evidence="1">
    <location>
        <begin position="1"/>
        <end position="16"/>
    </location>
</feature>
<evidence type="ECO:0000313" key="3">
    <source>
        <dbReference type="Proteomes" id="UP000722485"/>
    </source>
</evidence>
<feature type="chain" id="PRO_5040289696" evidence="1">
    <location>
        <begin position="17"/>
        <end position="493"/>
    </location>
</feature>
<proteinExistence type="predicted"/>
<accession>A0A9P5LDP4</accession>
<evidence type="ECO:0000256" key="1">
    <source>
        <dbReference type="SAM" id="SignalP"/>
    </source>
</evidence>
<reference evidence="2" key="1">
    <citation type="submission" date="2020-03" db="EMBL/GenBank/DDBJ databases">
        <title>Draft Genome Sequence of Cylindrodendrum hubeiense.</title>
        <authorList>
            <person name="Buettner E."/>
            <person name="Kellner H."/>
        </authorList>
    </citation>
    <scope>NUCLEOTIDE SEQUENCE</scope>
    <source>
        <strain evidence="2">IHI 201604</strain>
    </source>
</reference>
<dbReference type="EMBL" id="JAANBB010000001">
    <property type="protein sequence ID" value="KAF7558240.1"/>
    <property type="molecule type" value="Genomic_DNA"/>
</dbReference>
<protein>
    <submittedName>
        <fullName evidence="2">Uncharacterized protein</fullName>
    </submittedName>
</protein>
<organism evidence="2 3">
    <name type="scientific">Cylindrodendrum hubeiense</name>
    <dbReference type="NCBI Taxonomy" id="595255"/>
    <lineage>
        <taxon>Eukaryota</taxon>
        <taxon>Fungi</taxon>
        <taxon>Dikarya</taxon>
        <taxon>Ascomycota</taxon>
        <taxon>Pezizomycotina</taxon>
        <taxon>Sordariomycetes</taxon>
        <taxon>Hypocreomycetidae</taxon>
        <taxon>Hypocreales</taxon>
        <taxon>Nectriaceae</taxon>
        <taxon>Cylindrodendrum</taxon>
    </lineage>
</organism>
<keyword evidence="3" id="KW-1185">Reference proteome</keyword>
<evidence type="ECO:0000313" key="2">
    <source>
        <dbReference type="EMBL" id="KAF7558240.1"/>
    </source>
</evidence>
<sequence length="493" mass="53414">MRSLLVAAAILATAHAQDVYDIVVPAFSVAGSGATASYGSDGMAYVTTDCTSDSVTNADQDQYDRWLGVSSDQAFEMAIINWFYDGVTGSLTFPEYVSNFFNGPEGMNCGATAPSVGCESPTQCDDVNHPAGYFILNSFVSVHSMLYNFFDAFTTAEADMTTSIGTFSSTFAQIEDVQAEIDMILNVLGLGYALAVAPVWNKWLKEMPAFSKSSASNWLGTAKDSMNGLVSNGITIIKSTGAWADTQNNQNLLSYYMGELIKSWATGISDTNEQLFNGSVPSIENLYRLIDEGQVMEETSTSGTMDIVQYIEQSLYPILIPYAWSLSNMNSHPFVMDSGYDCSNTYPDLYHDYMTQEVADAVSVCYNDKLYYLLDARNCQVDCGAQVSMHGSVCSPTQFDVPLGTETMDGAAWGGVTVANLTISAVNGYVNNGNANGWALLNPEVAAEMDRIWNDGINAAGVVQIPVCDFGTAQYNWINCDVDADNYPCQPIV</sequence>
<dbReference type="AlphaFoldDB" id="A0A9P5LDP4"/>
<keyword evidence="1" id="KW-0732">Signal</keyword>
<dbReference type="Proteomes" id="UP000722485">
    <property type="component" value="Unassembled WGS sequence"/>
</dbReference>
<dbReference type="OrthoDB" id="3257981at2759"/>
<gene>
    <name evidence="2" type="ORF">G7Z17_g159</name>
</gene>
<comment type="caution">
    <text evidence="2">The sequence shown here is derived from an EMBL/GenBank/DDBJ whole genome shotgun (WGS) entry which is preliminary data.</text>
</comment>
<name>A0A9P5LDP4_9HYPO</name>